<comment type="caution">
    <text evidence="1">The sequence shown here is derived from an EMBL/GenBank/DDBJ whole genome shotgun (WGS) entry which is preliminary data.</text>
</comment>
<protein>
    <submittedName>
        <fullName evidence="1">Glycosyltransferase</fullName>
    </submittedName>
</protein>
<evidence type="ECO:0000313" key="2">
    <source>
        <dbReference type="Proteomes" id="UP000307720"/>
    </source>
</evidence>
<reference evidence="1" key="1">
    <citation type="submission" date="2019-04" db="EMBL/GenBank/DDBJ databases">
        <title>Microbes associate with the intestines of laboratory mice.</title>
        <authorList>
            <person name="Navarre W."/>
            <person name="Wong E."/>
            <person name="Huang K."/>
            <person name="Tropini C."/>
            <person name="Ng K."/>
            <person name="Yu B."/>
        </authorList>
    </citation>
    <scope>NUCLEOTIDE SEQUENCE</scope>
    <source>
        <strain evidence="1">NM72_1-8</strain>
    </source>
</reference>
<sequence length="316" mass="34919">MLSVVLPAYNEEKMLAKAAGTISSVLEEAAIPYELVFVNDGSRDGTWAEIEKAAAGNPHIAGIHFSRNFGKEAAIFAGLANASGDCCAVMDCDLQHPPEALVEMYRLWEQGYEVIEGVKRSRGRESVMHRASAGLFYRMISKAVGIDMSRASDFKLMDRKAVDALLALPEKNAFFRALSSWIGYKTASVEFDVQEREAGESKWSTWSLVKYAVTNIVAFSSVPMQLVTVAGVLVFIFAMIMGVQTLAKFFMGHAVEGFTTVILLILIIGSVIMISLGIIGYYISKIYEEVKGRPRYLISKRISAERRTDEGEKRLD</sequence>
<dbReference type="EMBL" id="SRZB01000001">
    <property type="protein sequence ID" value="TGY00632.1"/>
    <property type="molecule type" value="Genomic_DNA"/>
</dbReference>
<gene>
    <name evidence="1" type="ORF">E5357_00165</name>
</gene>
<evidence type="ECO:0000313" key="1">
    <source>
        <dbReference type="EMBL" id="TGY00632.1"/>
    </source>
</evidence>
<accession>A0AC61R2S2</accession>
<dbReference type="Proteomes" id="UP000307720">
    <property type="component" value="Unassembled WGS sequence"/>
</dbReference>
<organism evidence="1 2">
    <name type="scientific">Hominisplanchenecus murintestinalis</name>
    <dbReference type="NCBI Taxonomy" id="2941517"/>
    <lineage>
        <taxon>Bacteria</taxon>
        <taxon>Bacillati</taxon>
        <taxon>Bacillota</taxon>
        <taxon>Clostridia</taxon>
        <taxon>Lachnospirales</taxon>
        <taxon>Lachnospiraceae</taxon>
        <taxon>Hominisplanchenecus</taxon>
    </lineage>
</organism>
<keyword evidence="2" id="KW-1185">Reference proteome</keyword>
<proteinExistence type="predicted"/>
<name>A0AC61R2S2_9FIRM</name>